<dbReference type="PROSITE" id="PS50102">
    <property type="entry name" value="RRM"/>
    <property type="match status" value="3"/>
</dbReference>
<dbReference type="Gene3D" id="3.30.70.330">
    <property type="match status" value="3"/>
</dbReference>
<dbReference type="EMBL" id="MU007024">
    <property type="protein sequence ID" value="KAF2432706.1"/>
    <property type="molecule type" value="Genomic_DNA"/>
</dbReference>
<dbReference type="InterPro" id="IPR000504">
    <property type="entry name" value="RRM_dom"/>
</dbReference>
<feature type="compositionally biased region" description="Low complexity" evidence="3">
    <location>
        <begin position="416"/>
        <end position="445"/>
    </location>
</feature>
<dbReference type="InterPro" id="IPR050825">
    <property type="entry name" value="RBM42_RBP45_47-like"/>
</dbReference>
<protein>
    <recommendedName>
        <fullName evidence="4">RRM domain-containing protein</fullName>
    </recommendedName>
</protein>
<dbReference type="SUPFAM" id="SSF54928">
    <property type="entry name" value="RNA-binding domain, RBD"/>
    <property type="match status" value="3"/>
</dbReference>
<keyword evidence="1 2" id="KW-0694">RNA-binding</keyword>
<dbReference type="SMART" id="SM00361">
    <property type="entry name" value="RRM_1"/>
    <property type="match status" value="3"/>
</dbReference>
<keyword evidence="6" id="KW-1185">Reference proteome</keyword>
<feature type="region of interest" description="Disordered" evidence="3">
    <location>
        <begin position="394"/>
        <end position="460"/>
    </location>
</feature>
<evidence type="ECO:0000256" key="1">
    <source>
        <dbReference type="ARBA" id="ARBA00022884"/>
    </source>
</evidence>
<feature type="domain" description="RRM" evidence="4">
    <location>
        <begin position="286"/>
        <end position="358"/>
    </location>
</feature>
<proteinExistence type="predicted"/>
<dbReference type="SMART" id="SM00360">
    <property type="entry name" value="RRM"/>
    <property type="match status" value="3"/>
</dbReference>
<evidence type="ECO:0000256" key="3">
    <source>
        <dbReference type="SAM" id="MobiDB-lite"/>
    </source>
</evidence>
<dbReference type="GO" id="GO:0003729">
    <property type="term" value="F:mRNA binding"/>
    <property type="evidence" value="ECO:0007669"/>
    <property type="project" value="InterPro"/>
</dbReference>
<dbReference type="GO" id="GO:0000184">
    <property type="term" value="P:nuclear-transcribed mRNA catabolic process, nonsense-mediated decay"/>
    <property type="evidence" value="ECO:0007669"/>
    <property type="project" value="TreeGrafter"/>
</dbReference>
<dbReference type="FunFam" id="3.30.70.330:FF:000134">
    <property type="entry name" value="Nuclear and cytoplasmic polyadenylated rna-binding pub1"/>
    <property type="match status" value="1"/>
</dbReference>
<dbReference type="PANTHER" id="PTHR47640">
    <property type="entry name" value="TRNA SELENOCYSTEINE 1-ASSOCIATED PROTEIN 1-RELATED-RELATED"/>
    <property type="match status" value="1"/>
</dbReference>
<gene>
    <name evidence="5" type="ORF">EJ08DRAFT_109694</name>
</gene>
<feature type="domain" description="RRM" evidence="4">
    <location>
        <begin position="68"/>
        <end position="147"/>
    </location>
</feature>
<evidence type="ECO:0000313" key="6">
    <source>
        <dbReference type="Proteomes" id="UP000800235"/>
    </source>
</evidence>
<evidence type="ECO:0000313" key="5">
    <source>
        <dbReference type="EMBL" id="KAF2432706.1"/>
    </source>
</evidence>
<accession>A0A9P4NVW5</accession>
<dbReference type="Pfam" id="PF00076">
    <property type="entry name" value="RRM_1"/>
    <property type="match status" value="3"/>
</dbReference>
<name>A0A9P4NVW5_9PEZI</name>
<dbReference type="OrthoDB" id="8093034at2759"/>
<reference evidence="5" key="1">
    <citation type="journal article" date="2020" name="Stud. Mycol.">
        <title>101 Dothideomycetes genomes: a test case for predicting lifestyles and emergence of pathogens.</title>
        <authorList>
            <person name="Haridas S."/>
            <person name="Albert R."/>
            <person name="Binder M."/>
            <person name="Bloem J."/>
            <person name="Labutti K."/>
            <person name="Salamov A."/>
            <person name="Andreopoulos B."/>
            <person name="Baker S."/>
            <person name="Barry K."/>
            <person name="Bills G."/>
            <person name="Bluhm B."/>
            <person name="Cannon C."/>
            <person name="Castanera R."/>
            <person name="Culley D."/>
            <person name="Daum C."/>
            <person name="Ezra D."/>
            <person name="Gonzalez J."/>
            <person name="Henrissat B."/>
            <person name="Kuo A."/>
            <person name="Liang C."/>
            <person name="Lipzen A."/>
            <person name="Lutzoni F."/>
            <person name="Magnuson J."/>
            <person name="Mondo S."/>
            <person name="Nolan M."/>
            <person name="Ohm R."/>
            <person name="Pangilinan J."/>
            <person name="Park H.-J."/>
            <person name="Ramirez L."/>
            <person name="Alfaro M."/>
            <person name="Sun H."/>
            <person name="Tritt A."/>
            <person name="Yoshinaga Y."/>
            <person name="Zwiers L.-H."/>
            <person name="Turgeon B."/>
            <person name="Goodwin S."/>
            <person name="Spatafora J."/>
            <person name="Crous P."/>
            <person name="Grigoriev I."/>
        </authorList>
    </citation>
    <scope>NUCLEOTIDE SEQUENCE</scope>
    <source>
        <strain evidence="5">CBS 130266</strain>
    </source>
</reference>
<comment type="caution">
    <text evidence="5">The sequence shown here is derived from an EMBL/GenBank/DDBJ whole genome shotgun (WGS) entry which is preliminary data.</text>
</comment>
<dbReference type="Proteomes" id="UP000800235">
    <property type="component" value="Unassembled WGS sequence"/>
</dbReference>
<dbReference type="AlphaFoldDB" id="A0A9P4NVW5"/>
<organism evidence="5 6">
    <name type="scientific">Tothia fuscella</name>
    <dbReference type="NCBI Taxonomy" id="1048955"/>
    <lineage>
        <taxon>Eukaryota</taxon>
        <taxon>Fungi</taxon>
        <taxon>Dikarya</taxon>
        <taxon>Ascomycota</taxon>
        <taxon>Pezizomycotina</taxon>
        <taxon>Dothideomycetes</taxon>
        <taxon>Pleosporomycetidae</taxon>
        <taxon>Venturiales</taxon>
        <taxon>Cylindrosympodiaceae</taxon>
        <taxon>Tothia</taxon>
    </lineage>
</organism>
<dbReference type="InterPro" id="IPR035979">
    <property type="entry name" value="RBD_domain_sf"/>
</dbReference>
<feature type="compositionally biased region" description="Low complexity" evidence="3">
    <location>
        <begin position="1"/>
        <end position="17"/>
    </location>
</feature>
<evidence type="ECO:0000259" key="4">
    <source>
        <dbReference type="PROSITE" id="PS50102"/>
    </source>
</evidence>
<feature type="region of interest" description="Disordered" evidence="3">
    <location>
        <begin position="354"/>
        <end position="373"/>
    </location>
</feature>
<dbReference type="GO" id="GO:0043488">
    <property type="term" value="P:regulation of mRNA stability"/>
    <property type="evidence" value="ECO:0007669"/>
    <property type="project" value="TreeGrafter"/>
</dbReference>
<dbReference type="CDD" id="cd12619">
    <property type="entry name" value="RRM2_PUB1"/>
    <property type="match status" value="1"/>
</dbReference>
<dbReference type="GO" id="GO:0010494">
    <property type="term" value="C:cytoplasmic stress granule"/>
    <property type="evidence" value="ECO:0007669"/>
    <property type="project" value="TreeGrafter"/>
</dbReference>
<dbReference type="InterPro" id="IPR012677">
    <property type="entry name" value="Nucleotide-bd_a/b_plait_sf"/>
</dbReference>
<dbReference type="FunFam" id="3.30.70.330:FF:000117">
    <property type="entry name" value="Nuclear and cytoplasmic polyadenylated RNA-binding protein"/>
    <property type="match status" value="1"/>
</dbReference>
<dbReference type="InterPro" id="IPR003954">
    <property type="entry name" value="RRM_euk-type"/>
</dbReference>
<feature type="compositionally biased region" description="Polar residues" evidence="3">
    <location>
        <begin position="33"/>
        <end position="58"/>
    </location>
</feature>
<feature type="region of interest" description="Disordered" evidence="3">
    <location>
        <begin position="1"/>
        <end position="65"/>
    </location>
</feature>
<feature type="domain" description="RRM" evidence="4">
    <location>
        <begin position="160"/>
        <end position="238"/>
    </location>
</feature>
<evidence type="ECO:0000256" key="2">
    <source>
        <dbReference type="PROSITE-ProRule" id="PRU00176"/>
    </source>
</evidence>
<sequence length="460" mass="49291">MDQSMSDAADNAASSGAPGYDGNGQSALPPLNIPQNTNPLPTAITSPMSSGASYSGQPRRSAPEPNKRALYVGNLNPQVSEDLLRQIFETSGHVQSVKIIPDKNVKATGLNYGFIEFDDPASAEHAMATLNGRVILGNEIRVNWAYQNNSNNKEDTSNHFHIFVGDLSNEVNDETLLQAFSAFGSVSEARVMWDMKTGRSRGYGFAAFRDREQAEKALAAMDGQWLGSRQIRCNWANQKGQPSMAQQQAMAITGLSPGPFQQHNPFPTAGMASFEQVASQTPDWQTTVYVGNLTPYTSVNDLVPLFGNYGYVVETRFQSDRGFAFIKMETHQNAAMAICQLNGYNVNGRPLKCSWGKERPPQTAGGSAGGYESYPPSAVPNSAYPATPGGGYGYPQYGGPGTPQAFNQTPTGYGSPAGMAQPYQQPQGGYGRGQPAPQQWPQQGSAQGGYGQGGYGGYQG</sequence>
<feature type="compositionally biased region" description="Gly residues" evidence="3">
    <location>
        <begin position="446"/>
        <end position="460"/>
    </location>
</feature>
<dbReference type="PANTHER" id="PTHR47640:SF5">
    <property type="entry name" value="RRM DOMAIN-CONTAINING PROTEIN"/>
    <property type="match status" value="1"/>
</dbReference>
<dbReference type="GO" id="GO:0034063">
    <property type="term" value="P:stress granule assembly"/>
    <property type="evidence" value="ECO:0007669"/>
    <property type="project" value="TreeGrafter"/>
</dbReference>